<dbReference type="PANTHER" id="PTHR43580:SF2">
    <property type="entry name" value="CYTOKINE-LIKE NUCLEAR FACTOR N-PAC"/>
    <property type="match status" value="1"/>
</dbReference>
<dbReference type="InterPro" id="IPR013328">
    <property type="entry name" value="6PGD_dom2"/>
</dbReference>
<dbReference type="GO" id="GO:0051287">
    <property type="term" value="F:NAD binding"/>
    <property type="evidence" value="ECO:0007669"/>
    <property type="project" value="InterPro"/>
</dbReference>
<proteinExistence type="predicted"/>
<dbReference type="Gene3D" id="1.10.1040.10">
    <property type="entry name" value="N-(1-d-carboxylethyl)-l-norvaline Dehydrogenase, domain 2"/>
    <property type="match status" value="1"/>
</dbReference>
<evidence type="ECO:0000256" key="2">
    <source>
        <dbReference type="ARBA" id="ARBA00023027"/>
    </source>
</evidence>
<dbReference type="PANTHER" id="PTHR43580">
    <property type="entry name" value="OXIDOREDUCTASE GLYR1-RELATED"/>
    <property type="match status" value="1"/>
</dbReference>
<dbReference type="InterPro" id="IPR002204">
    <property type="entry name" value="3-OH-isobutyrate_DH-rel_CS"/>
</dbReference>
<evidence type="ECO:0000313" key="7">
    <source>
        <dbReference type="Proteomes" id="UP000184076"/>
    </source>
</evidence>
<sequence>MRVGFIGLGTMGSPMAQNIRKAGHELVVYNRTESKTEPFRRVGVPAAHTPAELARQSDVVIIMVTGPKELLGVLQDQQGLLEGLKPGTVVINMSTVSLEATKRADDLVRSAGGRFLDAPVSGSKVPAEQGTLVVLAGGPSDLVQEMEPLLLTMGKKVVRCGEVPGGTAMKLMINLLLGTMMVDFAEALVFGSRLGLETDAMLETIASGAMAAPLFALKGDTITRGDYTKHFPVDLVFKDLNLVLAEAGSLGCPLPATAACREVYSAARAMGWGDEDMAAVYKVLQRLAGM</sequence>
<dbReference type="Gene3D" id="3.40.50.720">
    <property type="entry name" value="NAD(P)-binding Rossmann-like Domain"/>
    <property type="match status" value="1"/>
</dbReference>
<dbReference type="Pfam" id="PF03446">
    <property type="entry name" value="NAD_binding_2"/>
    <property type="match status" value="1"/>
</dbReference>
<dbReference type="EMBL" id="FQVB01000004">
    <property type="protein sequence ID" value="SHE46620.1"/>
    <property type="molecule type" value="Genomic_DNA"/>
</dbReference>
<dbReference type="GO" id="GO:0016054">
    <property type="term" value="P:organic acid catabolic process"/>
    <property type="evidence" value="ECO:0007669"/>
    <property type="project" value="UniProtKB-ARBA"/>
</dbReference>
<dbReference type="AlphaFoldDB" id="A0A1M4TQ38"/>
<name>A0A1M4TQ38_9BACT</name>
<dbReference type="Pfam" id="PF14833">
    <property type="entry name" value="NAD_binding_11"/>
    <property type="match status" value="1"/>
</dbReference>
<gene>
    <name evidence="6" type="ORF">SAMN02745206_00346</name>
</gene>
<feature type="domain" description="3-hydroxyisobutyrate dehydrogenase-like NAD-binding" evidence="5">
    <location>
        <begin position="166"/>
        <end position="284"/>
    </location>
</feature>
<dbReference type="SUPFAM" id="SSF48179">
    <property type="entry name" value="6-phosphogluconate dehydrogenase C-terminal domain-like"/>
    <property type="match status" value="1"/>
</dbReference>
<keyword evidence="2" id="KW-0520">NAD</keyword>
<reference evidence="7" key="1">
    <citation type="submission" date="2016-11" db="EMBL/GenBank/DDBJ databases">
        <authorList>
            <person name="Varghese N."/>
            <person name="Submissions S."/>
        </authorList>
    </citation>
    <scope>NUCLEOTIDE SEQUENCE [LARGE SCALE GENOMIC DNA]</scope>
    <source>
        <strain evidence="7">DSM 9756</strain>
    </source>
</reference>
<keyword evidence="7" id="KW-1185">Reference proteome</keyword>
<evidence type="ECO:0000259" key="4">
    <source>
        <dbReference type="Pfam" id="PF03446"/>
    </source>
</evidence>
<dbReference type="PIRSF" id="PIRSF000103">
    <property type="entry name" value="HIBADH"/>
    <property type="match status" value="1"/>
</dbReference>
<dbReference type="InterPro" id="IPR006115">
    <property type="entry name" value="6PGDH_NADP-bd"/>
</dbReference>
<feature type="active site" evidence="3">
    <location>
        <position position="170"/>
    </location>
</feature>
<dbReference type="GO" id="GO:0050661">
    <property type="term" value="F:NADP binding"/>
    <property type="evidence" value="ECO:0007669"/>
    <property type="project" value="InterPro"/>
</dbReference>
<protein>
    <submittedName>
        <fullName evidence="6">2-hydroxy-3-oxopropionate reductase</fullName>
    </submittedName>
</protein>
<accession>A0A1M4TQ38</accession>
<keyword evidence="1" id="KW-0560">Oxidoreductase</keyword>
<dbReference type="GO" id="GO:0016491">
    <property type="term" value="F:oxidoreductase activity"/>
    <property type="evidence" value="ECO:0007669"/>
    <property type="project" value="UniProtKB-KW"/>
</dbReference>
<dbReference type="InterPro" id="IPR051265">
    <property type="entry name" value="HIBADH-related_NP60_sf"/>
</dbReference>
<evidence type="ECO:0000256" key="3">
    <source>
        <dbReference type="PIRSR" id="PIRSR000103-1"/>
    </source>
</evidence>
<dbReference type="Proteomes" id="UP000184076">
    <property type="component" value="Unassembled WGS sequence"/>
</dbReference>
<evidence type="ECO:0000313" key="6">
    <source>
        <dbReference type="EMBL" id="SHE46620.1"/>
    </source>
</evidence>
<organism evidence="6 7">
    <name type="scientific">Desulfacinum infernum DSM 9756</name>
    <dbReference type="NCBI Taxonomy" id="1121391"/>
    <lineage>
        <taxon>Bacteria</taxon>
        <taxon>Pseudomonadati</taxon>
        <taxon>Thermodesulfobacteriota</taxon>
        <taxon>Syntrophobacteria</taxon>
        <taxon>Syntrophobacterales</taxon>
        <taxon>Syntrophobacteraceae</taxon>
        <taxon>Desulfacinum</taxon>
    </lineage>
</organism>
<dbReference type="InterPro" id="IPR036291">
    <property type="entry name" value="NAD(P)-bd_dom_sf"/>
</dbReference>
<feature type="domain" description="6-phosphogluconate dehydrogenase NADP-binding" evidence="4">
    <location>
        <begin position="2"/>
        <end position="161"/>
    </location>
</feature>
<dbReference type="InterPro" id="IPR029154">
    <property type="entry name" value="HIBADH-like_NADP-bd"/>
</dbReference>
<evidence type="ECO:0000256" key="1">
    <source>
        <dbReference type="ARBA" id="ARBA00023002"/>
    </source>
</evidence>
<evidence type="ECO:0000259" key="5">
    <source>
        <dbReference type="Pfam" id="PF14833"/>
    </source>
</evidence>
<dbReference type="InterPro" id="IPR015815">
    <property type="entry name" value="HIBADH-related"/>
</dbReference>
<dbReference type="RefSeq" id="WP_073036359.1">
    <property type="nucleotide sequence ID" value="NZ_FQVB01000004.1"/>
</dbReference>
<dbReference type="STRING" id="1121391.SAMN02745206_00346"/>
<dbReference type="SUPFAM" id="SSF51735">
    <property type="entry name" value="NAD(P)-binding Rossmann-fold domains"/>
    <property type="match status" value="1"/>
</dbReference>
<dbReference type="PROSITE" id="PS00895">
    <property type="entry name" value="3_HYDROXYISOBUT_DH"/>
    <property type="match status" value="1"/>
</dbReference>
<dbReference type="OrthoDB" id="9777604at2"/>
<dbReference type="InterPro" id="IPR008927">
    <property type="entry name" value="6-PGluconate_DH-like_C_sf"/>
</dbReference>